<feature type="domain" description="ParE-like toxin" evidence="1">
    <location>
        <begin position="19"/>
        <end position="84"/>
    </location>
</feature>
<dbReference type="InterPro" id="IPR035093">
    <property type="entry name" value="RelE/ParE_toxin_dom_sf"/>
</dbReference>
<sequence length="87" mass="10495">MKSEVLPSFWAEYRQLSPEIRQRARIAYRQWAENPFYPSLYFKCINSAAEIWSVRVTRGYRALGFRDGDTVTWFWIGSHDDYERFFG</sequence>
<organism evidence="2">
    <name type="scientific">Planktothricoides sp. SpSt-374</name>
    <dbReference type="NCBI Taxonomy" id="2282167"/>
    <lineage>
        <taxon>Bacteria</taxon>
        <taxon>Bacillati</taxon>
        <taxon>Cyanobacteriota</taxon>
        <taxon>Cyanophyceae</taxon>
        <taxon>Oscillatoriophycideae</taxon>
        <taxon>Oscillatoriales</taxon>
        <taxon>Oscillatoriaceae</taxon>
        <taxon>Planktothricoides</taxon>
    </lineage>
</organism>
<dbReference type="Pfam" id="PF24732">
    <property type="entry name" value="ParE_like"/>
    <property type="match status" value="1"/>
</dbReference>
<dbReference type="EMBL" id="DSPX01000184">
    <property type="protein sequence ID" value="HGG02446.1"/>
    <property type="molecule type" value="Genomic_DNA"/>
</dbReference>
<evidence type="ECO:0000313" key="2">
    <source>
        <dbReference type="EMBL" id="HGG02446.1"/>
    </source>
</evidence>
<gene>
    <name evidence="2" type="ORF">ENR15_17825</name>
</gene>
<dbReference type="SUPFAM" id="SSF143011">
    <property type="entry name" value="RelE-like"/>
    <property type="match status" value="1"/>
</dbReference>
<dbReference type="AlphaFoldDB" id="A0A7C3ZVV6"/>
<accession>A0A7C3ZVV6</accession>
<protein>
    <recommendedName>
        <fullName evidence="1">ParE-like toxin domain-containing protein</fullName>
    </recommendedName>
</protein>
<proteinExistence type="predicted"/>
<dbReference type="InterPro" id="IPR056925">
    <property type="entry name" value="ParE-like"/>
</dbReference>
<name>A0A7C3ZVV6_9CYAN</name>
<reference evidence="2" key="1">
    <citation type="journal article" date="2020" name="mSystems">
        <title>Genome- and Community-Level Interaction Insights into Carbon Utilization and Element Cycling Functions of Hydrothermarchaeota in Hydrothermal Sediment.</title>
        <authorList>
            <person name="Zhou Z."/>
            <person name="Liu Y."/>
            <person name="Xu W."/>
            <person name="Pan J."/>
            <person name="Luo Z.H."/>
            <person name="Li M."/>
        </authorList>
    </citation>
    <scope>NUCLEOTIDE SEQUENCE [LARGE SCALE GENOMIC DNA]</scope>
    <source>
        <strain evidence="2">SpSt-374</strain>
    </source>
</reference>
<evidence type="ECO:0000259" key="1">
    <source>
        <dbReference type="Pfam" id="PF24732"/>
    </source>
</evidence>
<comment type="caution">
    <text evidence="2">The sequence shown here is derived from an EMBL/GenBank/DDBJ whole genome shotgun (WGS) entry which is preliminary data.</text>
</comment>